<evidence type="ECO:0000313" key="3">
    <source>
        <dbReference type="Proteomes" id="UP001387293"/>
    </source>
</evidence>
<feature type="domain" description="Glycosyltransferase 2-like" evidence="1">
    <location>
        <begin position="11"/>
        <end position="147"/>
    </location>
</feature>
<evidence type="ECO:0000313" key="2">
    <source>
        <dbReference type="EMBL" id="MEI9413055.1"/>
    </source>
</evidence>
<keyword evidence="3" id="KW-1185">Reference proteome</keyword>
<dbReference type="EC" id="2.4.-.-" evidence="2"/>
<accession>A0ABU8L5S1</accession>
<dbReference type="EMBL" id="JAPYKS010000047">
    <property type="protein sequence ID" value="MEI9413055.1"/>
    <property type="molecule type" value="Genomic_DNA"/>
</dbReference>
<dbReference type="Pfam" id="PF00535">
    <property type="entry name" value="Glycos_transf_2"/>
    <property type="match status" value="1"/>
</dbReference>
<keyword evidence="2" id="KW-0328">Glycosyltransferase</keyword>
<dbReference type="Proteomes" id="UP001387293">
    <property type="component" value="Unassembled WGS sequence"/>
</dbReference>
<sequence>MRREPLVPLVSVLIPSYNHGDFIVAAVDSVLAQTYGNIQVIIVDDASSDKSVEVIQSLRDERIVCRFLESNVGACQAMNIGLSMCEGPYIAVCNSDDIWVPTKLEQQLEKFKNCQNLGAVFSDVEWIDSEGRFLSEENAPPFESVFKRPNRSRFSWIRDLIEGGNCLCHPSVLIKREVYQTVGTYNNFYRQLPDLDMWLRVLQHYEILVMPEKLVGFRLHEGNTSRPGPITSTRSINEHRLILVNMMKEITADNFFGAFGFTNVLSIGDPSALKFEIARYLLDYRGGVYENMFNQLGTEVLLEIPQHDIIQRGISAHHFHERVGRNTPWISYPSPSPPPEKEIHSEIEAPPFDQGPLIAETKTVDLIRTVAIRIKARLRERLMAIASSVRR</sequence>
<reference evidence="2 3" key="1">
    <citation type="submission" date="2022-12" db="EMBL/GenBank/DDBJ databases">
        <authorList>
            <person name="Muema E."/>
        </authorList>
    </citation>
    <scope>NUCLEOTIDE SEQUENCE [LARGE SCALE GENOMIC DNA]</scope>
    <source>
        <strain evidence="3">1326</strain>
    </source>
</reference>
<dbReference type="GO" id="GO:0016757">
    <property type="term" value="F:glycosyltransferase activity"/>
    <property type="evidence" value="ECO:0007669"/>
    <property type="project" value="UniProtKB-KW"/>
</dbReference>
<evidence type="ECO:0000259" key="1">
    <source>
        <dbReference type="Pfam" id="PF00535"/>
    </source>
</evidence>
<name>A0ABU8L5S1_9HYPH</name>
<organism evidence="2 3">
    <name type="scientific">Mesorhizobium salmacidum</name>
    <dbReference type="NCBI Taxonomy" id="3015171"/>
    <lineage>
        <taxon>Bacteria</taxon>
        <taxon>Pseudomonadati</taxon>
        <taxon>Pseudomonadota</taxon>
        <taxon>Alphaproteobacteria</taxon>
        <taxon>Hyphomicrobiales</taxon>
        <taxon>Phyllobacteriaceae</taxon>
        <taxon>Mesorhizobium</taxon>
    </lineage>
</organism>
<dbReference type="InterPro" id="IPR001173">
    <property type="entry name" value="Glyco_trans_2-like"/>
</dbReference>
<dbReference type="PANTHER" id="PTHR22916">
    <property type="entry name" value="GLYCOSYLTRANSFERASE"/>
    <property type="match status" value="1"/>
</dbReference>
<dbReference type="InterPro" id="IPR029044">
    <property type="entry name" value="Nucleotide-diphossugar_trans"/>
</dbReference>
<gene>
    <name evidence="2" type="ORF">O7A60_30570</name>
</gene>
<dbReference type="RefSeq" id="WP_337109386.1">
    <property type="nucleotide sequence ID" value="NZ_JAPYKS010000047.1"/>
</dbReference>
<dbReference type="PANTHER" id="PTHR22916:SF3">
    <property type="entry name" value="UDP-GLCNAC:BETAGAL BETA-1,3-N-ACETYLGLUCOSAMINYLTRANSFERASE-LIKE PROTEIN 1"/>
    <property type="match status" value="1"/>
</dbReference>
<protein>
    <submittedName>
        <fullName evidence="2">Glycosyltransferase</fullName>
        <ecNumber evidence="2">2.4.-.-</ecNumber>
    </submittedName>
</protein>
<dbReference type="SUPFAM" id="SSF53448">
    <property type="entry name" value="Nucleotide-diphospho-sugar transferases"/>
    <property type="match status" value="1"/>
</dbReference>
<comment type="caution">
    <text evidence="2">The sequence shown here is derived from an EMBL/GenBank/DDBJ whole genome shotgun (WGS) entry which is preliminary data.</text>
</comment>
<proteinExistence type="predicted"/>
<dbReference type="Gene3D" id="3.90.550.10">
    <property type="entry name" value="Spore Coat Polysaccharide Biosynthesis Protein SpsA, Chain A"/>
    <property type="match status" value="1"/>
</dbReference>
<keyword evidence="2" id="KW-0808">Transferase</keyword>